<evidence type="ECO:0000313" key="7">
    <source>
        <dbReference type="Proteomes" id="UP000255529"/>
    </source>
</evidence>
<dbReference type="Pfam" id="PF07702">
    <property type="entry name" value="UTRA"/>
    <property type="match status" value="1"/>
</dbReference>
<dbReference type="GO" id="GO:0045892">
    <property type="term" value="P:negative regulation of DNA-templated transcription"/>
    <property type="evidence" value="ECO:0007669"/>
    <property type="project" value="TreeGrafter"/>
</dbReference>
<dbReference type="GeneID" id="74951955"/>
<dbReference type="SMART" id="SM00345">
    <property type="entry name" value="HTH_GNTR"/>
    <property type="match status" value="1"/>
</dbReference>
<evidence type="ECO:0000256" key="1">
    <source>
        <dbReference type="ARBA" id="ARBA00023015"/>
    </source>
</evidence>
<sequence length="235" mass="26772">MENNSTVELAKQRLNDWLSQGAIAPGDKLPSERELGELLNIKRMTLRQALLFLESESRIFRKDRRGWFAALPRFNYNPNSSTSFKQAAIEQGRSPSWGYMTKERVLTAPAAICDLLQLSEGAEIYKICGWGALDNHIVFYHETFISPRVAPDFIERLGENSFADVWENAYGTATRTHHLAFKPTRLSGDACKVMGGNASTPSILVEKHRADAQRRIVQVDIEYWRFESVDFFINL</sequence>
<dbReference type="Pfam" id="PF00392">
    <property type="entry name" value="GntR"/>
    <property type="match status" value="1"/>
</dbReference>
<keyword evidence="8" id="KW-1185">Reference proteome</keyword>
<keyword evidence="2" id="KW-0238">DNA-binding</keyword>
<proteinExistence type="predicted"/>
<evidence type="ECO:0000256" key="3">
    <source>
        <dbReference type="ARBA" id="ARBA00023163"/>
    </source>
</evidence>
<dbReference type="PROSITE" id="PS50949">
    <property type="entry name" value="HTH_GNTR"/>
    <property type="match status" value="1"/>
</dbReference>
<dbReference type="Gene3D" id="3.40.1410.10">
    <property type="entry name" value="Chorismate lyase-like"/>
    <property type="match status" value="1"/>
</dbReference>
<feature type="domain" description="HTH gntR-type" evidence="4">
    <location>
        <begin position="4"/>
        <end position="72"/>
    </location>
</feature>
<name>A0A380A9U6_9GAMM</name>
<dbReference type="GO" id="GO:0003700">
    <property type="term" value="F:DNA-binding transcription factor activity"/>
    <property type="evidence" value="ECO:0007669"/>
    <property type="project" value="InterPro"/>
</dbReference>
<dbReference type="InterPro" id="IPR011663">
    <property type="entry name" value="UTRA"/>
</dbReference>
<organism evidence="6 7">
    <name type="scientific">Serratia quinivorans</name>
    <dbReference type="NCBI Taxonomy" id="137545"/>
    <lineage>
        <taxon>Bacteria</taxon>
        <taxon>Pseudomonadati</taxon>
        <taxon>Pseudomonadota</taxon>
        <taxon>Gammaproteobacteria</taxon>
        <taxon>Enterobacterales</taxon>
        <taxon>Yersiniaceae</taxon>
        <taxon>Serratia</taxon>
    </lineage>
</organism>
<dbReference type="PANTHER" id="PTHR44846">
    <property type="entry name" value="MANNOSYL-D-GLYCERATE TRANSPORT/METABOLISM SYSTEM REPRESSOR MNGR-RELATED"/>
    <property type="match status" value="1"/>
</dbReference>
<dbReference type="Gene3D" id="1.10.10.10">
    <property type="entry name" value="Winged helix-like DNA-binding domain superfamily/Winged helix DNA-binding domain"/>
    <property type="match status" value="1"/>
</dbReference>
<dbReference type="InterPro" id="IPR036390">
    <property type="entry name" value="WH_DNA-bd_sf"/>
</dbReference>
<dbReference type="SUPFAM" id="SSF46785">
    <property type="entry name" value="Winged helix' DNA-binding domain"/>
    <property type="match status" value="1"/>
</dbReference>
<evidence type="ECO:0000313" key="8">
    <source>
        <dbReference type="Proteomes" id="UP001558101"/>
    </source>
</evidence>
<dbReference type="SMART" id="SM00866">
    <property type="entry name" value="UTRA"/>
    <property type="match status" value="1"/>
</dbReference>
<dbReference type="SUPFAM" id="SSF64288">
    <property type="entry name" value="Chorismate lyase-like"/>
    <property type="match status" value="1"/>
</dbReference>
<reference evidence="5 8" key="2">
    <citation type="submission" date="2024-07" db="EMBL/GenBank/DDBJ databases">
        <title>Genomes of novel Serratia strains from suburban soil.</title>
        <authorList>
            <person name="Markert E.X."/>
            <person name="Severe K."/>
            <person name="Severe L."/>
            <person name="Twing K.I."/>
            <person name="Ward L.M."/>
        </authorList>
    </citation>
    <scope>NUCLEOTIDE SEQUENCE [LARGE SCALE GENOMIC DNA]</scope>
    <source>
        <strain evidence="5 8">3C-UT</strain>
    </source>
</reference>
<dbReference type="InterPro" id="IPR028978">
    <property type="entry name" value="Chorismate_lyase_/UTRA_dom_sf"/>
</dbReference>
<dbReference type="CDD" id="cd07377">
    <property type="entry name" value="WHTH_GntR"/>
    <property type="match status" value="1"/>
</dbReference>
<dbReference type="Proteomes" id="UP001558101">
    <property type="component" value="Unassembled WGS sequence"/>
</dbReference>
<dbReference type="PANTHER" id="PTHR44846:SF7">
    <property type="entry name" value="TRANSCRIPTIONAL REGULATOR OF 2-AMINOETHYLPHOSPHONATE DEGRADATION OPERONS-RELATED"/>
    <property type="match status" value="1"/>
</dbReference>
<evidence type="ECO:0000313" key="6">
    <source>
        <dbReference type="EMBL" id="SUI76141.1"/>
    </source>
</evidence>
<gene>
    <name evidence="6" type="primary">frlR</name>
    <name evidence="5" type="ORF">AB4M04_14660</name>
    <name evidence="6" type="ORF">NCTC11544_03768</name>
</gene>
<dbReference type="AlphaFoldDB" id="A0A380A9U6"/>
<accession>A0A380A9U6</accession>
<keyword evidence="1" id="KW-0805">Transcription regulation</keyword>
<dbReference type="PRINTS" id="PR00035">
    <property type="entry name" value="HTHGNTR"/>
</dbReference>
<dbReference type="EMBL" id="JBFQXQ010000001">
    <property type="protein sequence ID" value="MEX3173319.1"/>
    <property type="molecule type" value="Genomic_DNA"/>
</dbReference>
<dbReference type="Proteomes" id="UP000255529">
    <property type="component" value="Unassembled WGS sequence"/>
</dbReference>
<dbReference type="InterPro" id="IPR036388">
    <property type="entry name" value="WH-like_DNA-bd_sf"/>
</dbReference>
<dbReference type="InterPro" id="IPR000524">
    <property type="entry name" value="Tscrpt_reg_HTH_GntR"/>
</dbReference>
<dbReference type="GO" id="GO:0003677">
    <property type="term" value="F:DNA binding"/>
    <property type="evidence" value="ECO:0007669"/>
    <property type="project" value="UniProtKB-KW"/>
</dbReference>
<evidence type="ECO:0000313" key="5">
    <source>
        <dbReference type="EMBL" id="MEX3173319.1"/>
    </source>
</evidence>
<protein>
    <submittedName>
        <fullName evidence="5">GntR family transcriptional regulator</fullName>
    </submittedName>
    <submittedName>
        <fullName evidence="6">HTH-type transcriptional regulator frlR</fullName>
    </submittedName>
</protein>
<dbReference type="EMBL" id="UGYN01000002">
    <property type="protein sequence ID" value="SUI76141.1"/>
    <property type="molecule type" value="Genomic_DNA"/>
</dbReference>
<keyword evidence="3" id="KW-0804">Transcription</keyword>
<dbReference type="RefSeq" id="WP_017893664.1">
    <property type="nucleotide sequence ID" value="NZ_CAMIRF010000003.1"/>
</dbReference>
<dbReference type="InterPro" id="IPR050679">
    <property type="entry name" value="Bact_HTH_transcr_reg"/>
</dbReference>
<evidence type="ECO:0000259" key="4">
    <source>
        <dbReference type="PROSITE" id="PS50949"/>
    </source>
</evidence>
<evidence type="ECO:0000256" key="2">
    <source>
        <dbReference type="ARBA" id="ARBA00023125"/>
    </source>
</evidence>
<reference evidence="6 7" key="1">
    <citation type="submission" date="2018-06" db="EMBL/GenBank/DDBJ databases">
        <authorList>
            <consortium name="Pathogen Informatics"/>
            <person name="Doyle S."/>
        </authorList>
    </citation>
    <scope>NUCLEOTIDE SEQUENCE [LARGE SCALE GENOMIC DNA]</scope>
    <source>
        <strain evidence="6 7">NCTC11544</strain>
    </source>
</reference>